<evidence type="ECO:0000313" key="2">
    <source>
        <dbReference type="Proteomes" id="UP000567293"/>
    </source>
</evidence>
<gene>
    <name evidence="1" type="ORF">HRJ53_13315</name>
</gene>
<evidence type="ECO:0000313" key="1">
    <source>
        <dbReference type="EMBL" id="MBA0085971.1"/>
    </source>
</evidence>
<protein>
    <submittedName>
        <fullName evidence="1">Uncharacterized protein</fullName>
    </submittedName>
</protein>
<dbReference type="Proteomes" id="UP000567293">
    <property type="component" value="Unassembled WGS sequence"/>
</dbReference>
<sequence>MAPAKLTDFSISRSPGRKLSYFGYEFEVPWNDVDEAKSGLIPDSNKAMIVFQSGNSLSVWHGSPRAFLNTVLSNDKIDQNTLRRIVGDEALQSDYSLYRTILQMTPGKMTPFESQSDVANQALLLLVKGICMPPGSESGVFAVGAGEFSGFQFGRPANQSGELSVRLFSASSSLNFIFVQKVGGSAVISQPDINRILHTLHKAT</sequence>
<keyword evidence="2" id="KW-1185">Reference proteome</keyword>
<name>A0A7V8NRB7_9BACT</name>
<proteinExistence type="predicted"/>
<dbReference type="AlphaFoldDB" id="A0A7V8NRB7"/>
<accession>A0A7V8NRB7</accession>
<reference evidence="1" key="1">
    <citation type="submission" date="2020-06" db="EMBL/GenBank/DDBJ databases">
        <title>Legume-microbial interactions unlock mineral nutrients during tropical forest succession.</title>
        <authorList>
            <person name="Epihov D.Z."/>
        </authorList>
    </citation>
    <scope>NUCLEOTIDE SEQUENCE [LARGE SCALE GENOMIC DNA]</scope>
    <source>
        <strain evidence="1">Pan2503</strain>
    </source>
</reference>
<dbReference type="EMBL" id="JACDQQ010001294">
    <property type="protein sequence ID" value="MBA0085971.1"/>
    <property type="molecule type" value="Genomic_DNA"/>
</dbReference>
<comment type="caution">
    <text evidence="1">The sequence shown here is derived from an EMBL/GenBank/DDBJ whole genome shotgun (WGS) entry which is preliminary data.</text>
</comment>
<organism evidence="1 2">
    <name type="scientific">Candidatus Acidiferrum panamense</name>
    <dbReference type="NCBI Taxonomy" id="2741543"/>
    <lineage>
        <taxon>Bacteria</taxon>
        <taxon>Pseudomonadati</taxon>
        <taxon>Acidobacteriota</taxon>
        <taxon>Terriglobia</taxon>
        <taxon>Candidatus Acidiferrales</taxon>
        <taxon>Candidatus Acidiferrum</taxon>
    </lineage>
</organism>